<dbReference type="SUPFAM" id="SSF56322">
    <property type="entry name" value="ADC synthase"/>
    <property type="match status" value="1"/>
</dbReference>
<dbReference type="GO" id="GO:0000162">
    <property type="term" value="P:L-tryptophan biosynthetic process"/>
    <property type="evidence" value="ECO:0007669"/>
    <property type="project" value="TreeGrafter"/>
</dbReference>
<comment type="caution">
    <text evidence="3">The sequence shown here is derived from an EMBL/GenBank/DDBJ whole genome shotgun (WGS) entry which is preliminary data.</text>
</comment>
<dbReference type="Gene3D" id="3.60.120.10">
    <property type="entry name" value="Anthranilate synthase"/>
    <property type="match status" value="1"/>
</dbReference>
<evidence type="ECO:0000259" key="2">
    <source>
        <dbReference type="Pfam" id="PF04715"/>
    </source>
</evidence>
<feature type="domain" description="Anthranilate synthase component I N-terminal" evidence="2">
    <location>
        <begin position="23"/>
        <end position="167"/>
    </location>
</feature>
<dbReference type="PANTHER" id="PTHR11236:SF9">
    <property type="entry name" value="ANTHRANILATE SYNTHASE COMPONENT 1"/>
    <property type="match status" value="1"/>
</dbReference>
<accession>A0A6L5XKZ0</accession>
<dbReference type="PRINTS" id="PR00095">
    <property type="entry name" value="ANTSNTHASEI"/>
</dbReference>
<dbReference type="AlphaFoldDB" id="A0A6L5XKZ0"/>
<dbReference type="InterPro" id="IPR006805">
    <property type="entry name" value="Anth_synth_I_N"/>
</dbReference>
<evidence type="ECO:0000259" key="1">
    <source>
        <dbReference type="Pfam" id="PF00425"/>
    </source>
</evidence>
<keyword evidence="4" id="KW-1185">Reference proteome</keyword>
<feature type="domain" description="Chorismate-utilising enzyme C-terminal" evidence="1">
    <location>
        <begin position="210"/>
        <end position="465"/>
    </location>
</feature>
<organism evidence="3 4">
    <name type="scientific">Desulfovibrio porci</name>
    <dbReference type="NCBI Taxonomy" id="2605782"/>
    <lineage>
        <taxon>Bacteria</taxon>
        <taxon>Pseudomonadati</taxon>
        <taxon>Thermodesulfobacteriota</taxon>
        <taxon>Desulfovibrionia</taxon>
        <taxon>Desulfovibrionales</taxon>
        <taxon>Desulfovibrionaceae</taxon>
        <taxon>Desulfovibrio</taxon>
    </lineage>
</organism>
<dbReference type="Pfam" id="PF04715">
    <property type="entry name" value="Anth_synt_I_N"/>
    <property type="match status" value="1"/>
</dbReference>
<dbReference type="InterPro" id="IPR015890">
    <property type="entry name" value="Chorismate_C"/>
</dbReference>
<dbReference type="Proteomes" id="UP000477488">
    <property type="component" value="Unassembled WGS sequence"/>
</dbReference>
<dbReference type="PANTHER" id="PTHR11236">
    <property type="entry name" value="AMINOBENZOATE/ANTHRANILATE SYNTHASE"/>
    <property type="match status" value="1"/>
</dbReference>
<evidence type="ECO:0000313" key="4">
    <source>
        <dbReference type="Proteomes" id="UP000477488"/>
    </source>
</evidence>
<evidence type="ECO:0000313" key="3">
    <source>
        <dbReference type="EMBL" id="MSS27943.1"/>
    </source>
</evidence>
<dbReference type="Pfam" id="PF00425">
    <property type="entry name" value="Chorismate_bind"/>
    <property type="match status" value="1"/>
</dbReference>
<name>A0A6L5XKZ0_9BACT</name>
<dbReference type="EMBL" id="VUMH01000006">
    <property type="protein sequence ID" value="MSS27943.1"/>
    <property type="molecule type" value="Genomic_DNA"/>
</dbReference>
<dbReference type="InterPro" id="IPR005801">
    <property type="entry name" value="ADC_synthase"/>
</dbReference>
<protein>
    <submittedName>
        <fullName evidence="3">Anthranilate synthase component I family protein</fullName>
    </submittedName>
</protein>
<gene>
    <name evidence="3" type="ORF">FYJ44_07785</name>
</gene>
<dbReference type="InterPro" id="IPR019999">
    <property type="entry name" value="Anth_synth_I-like"/>
</dbReference>
<dbReference type="RefSeq" id="WP_154510877.1">
    <property type="nucleotide sequence ID" value="NZ_JAXELC010000040.1"/>
</dbReference>
<reference evidence="3 4" key="1">
    <citation type="submission" date="2019-09" db="EMBL/GenBank/DDBJ databases">
        <title>In-depth cultivation of the pig gut microbiome towards novel bacterial diversity and tailored functional studies.</title>
        <authorList>
            <person name="Wylensek D."/>
            <person name="Hitch T.C.A."/>
            <person name="Clavel T."/>
        </authorList>
    </citation>
    <scope>NUCLEOTIDE SEQUENCE [LARGE SCALE GENOMIC DNA]</scope>
    <source>
        <strain evidence="3 4">PG-178-WT-4</strain>
    </source>
</reference>
<proteinExistence type="predicted"/>
<sequence length="485" mass="53623">MKNKGTAQTPLTVRQSARWLPADMDTPISLFMGMVGAGNGILLESAEVDGRWGRYSILACDMALFISCRDGKLALRVEDQRFAPLAELEGRPFVEGLRELMARLEITPPENISGLPPITRALYGYLGFGMAGLFNAKLAAIMPPDEADCLLALPGTVLVFDHLYNRLCQISLGEHRTLRSAHEAVDPAANGGNATAAADPENIVAEPGEAGYKAYVERIKEMLRRGEAIQVVPSVRFSTPFAGNPFELYRRMRRFNASPYMFYMRFPELTLFGSSPEVMVRCEEGRLQLSPIAGTRRRGCDDLEDARLAAELRDDPKERAEHVMLVDLGRNDLGRVARPGSVNLERYMEVERYSHVMHLTSRVTARLADGLDALDVLAAAFPAGTVSGAPKVRAMEIIRELEGRARGPYAGCIGWLGLDRGSVNLDTGITIRSMWVRDGKLFWQAGGGIVHDSDPELEWKEVCNKSAIMRLVLRAEDEEYVSAHR</sequence>